<organism evidence="1 2">
    <name type="scientific">Paramecium primaurelia</name>
    <dbReference type="NCBI Taxonomy" id="5886"/>
    <lineage>
        <taxon>Eukaryota</taxon>
        <taxon>Sar</taxon>
        <taxon>Alveolata</taxon>
        <taxon>Ciliophora</taxon>
        <taxon>Intramacronucleata</taxon>
        <taxon>Oligohymenophorea</taxon>
        <taxon>Peniculida</taxon>
        <taxon>Parameciidae</taxon>
        <taxon>Paramecium</taxon>
    </lineage>
</organism>
<dbReference type="EMBL" id="CAJJDM010000011">
    <property type="protein sequence ID" value="CAD8050248.1"/>
    <property type="molecule type" value="Genomic_DNA"/>
</dbReference>
<accession>A0A8S1K4G2</accession>
<reference evidence="1" key="1">
    <citation type="submission" date="2021-01" db="EMBL/GenBank/DDBJ databases">
        <authorList>
            <consortium name="Genoscope - CEA"/>
            <person name="William W."/>
        </authorList>
    </citation>
    <scope>NUCLEOTIDE SEQUENCE</scope>
</reference>
<comment type="caution">
    <text evidence="1">The sequence shown here is derived from an EMBL/GenBank/DDBJ whole genome shotgun (WGS) entry which is preliminary data.</text>
</comment>
<protein>
    <submittedName>
        <fullName evidence="1">Uncharacterized protein</fullName>
    </submittedName>
</protein>
<evidence type="ECO:0000313" key="1">
    <source>
        <dbReference type="EMBL" id="CAD8050248.1"/>
    </source>
</evidence>
<dbReference type="AlphaFoldDB" id="A0A8S1K4G2"/>
<evidence type="ECO:0000313" key="2">
    <source>
        <dbReference type="Proteomes" id="UP000688137"/>
    </source>
</evidence>
<dbReference type="Proteomes" id="UP000688137">
    <property type="component" value="Unassembled WGS sequence"/>
</dbReference>
<proteinExistence type="predicted"/>
<sequence length="149" mass="17481">MSNLYENNRKFITTKQRWETLTQNITKKIINKENSSLGKKNAIVKSIQKNKSAISFDKKIELPSRTITKFFKIQRSQLYSNLKLQDSKGCIREFRCYDDKALNIPNSFSQTITHQLDNDCQSDDEQVQLAVEQLKNLLESQINQYHKSF</sequence>
<dbReference type="OMA" id="CIREFRC"/>
<keyword evidence="2" id="KW-1185">Reference proteome</keyword>
<name>A0A8S1K4G2_PARPR</name>
<gene>
    <name evidence="1" type="ORF">PPRIM_AZ9-3.1.T0140395</name>
</gene>